<dbReference type="OrthoDB" id="5850753at2759"/>
<keyword evidence="4" id="KW-1185">Reference proteome</keyword>
<feature type="signal peptide" evidence="2">
    <location>
        <begin position="1"/>
        <end position="15"/>
    </location>
</feature>
<dbReference type="Gene3D" id="2.10.25.10">
    <property type="entry name" value="Laminin"/>
    <property type="match status" value="1"/>
</dbReference>
<proteinExistence type="predicted"/>
<dbReference type="InterPro" id="IPR036084">
    <property type="entry name" value="Ser_inhib-like_sf"/>
</dbReference>
<protein>
    <recommendedName>
        <fullName evidence="5">TIL domain-containing protein</fullName>
    </recommendedName>
</protein>
<dbReference type="GO" id="GO:0004867">
    <property type="term" value="F:serine-type endopeptidase inhibitor activity"/>
    <property type="evidence" value="ECO:0007669"/>
    <property type="project" value="UniProtKB-KW"/>
</dbReference>
<gene>
    <name evidence="3" type="ORF">L596_013651</name>
</gene>
<dbReference type="EMBL" id="AZBU02000003">
    <property type="protein sequence ID" value="TKR89570.1"/>
    <property type="molecule type" value="Genomic_DNA"/>
</dbReference>
<sequence length="126" mass="13883">MFALHFVLFLYTVSGSCFTPSPHTTTTPCPENQFWDPNATCSDTCEFPNAHECPLKPWPRCSCIEGYVEITPGSRCVLLKDCPPPSVQCKGIKCPPGEHCVVNTIYCIKAPCPQPPPRCEQIPVGK</sequence>
<dbReference type="AlphaFoldDB" id="A0A4U5P1A0"/>
<reference evidence="3 4" key="2">
    <citation type="journal article" date="2019" name="G3 (Bethesda)">
        <title>Hybrid Assembly of the Genome of the Entomopathogenic Nematode Steinernema carpocapsae Identifies the X-Chromosome.</title>
        <authorList>
            <person name="Serra L."/>
            <person name="Macchietto M."/>
            <person name="Macias-Munoz A."/>
            <person name="McGill C.J."/>
            <person name="Rodriguez I.M."/>
            <person name="Rodriguez B."/>
            <person name="Murad R."/>
            <person name="Mortazavi A."/>
        </authorList>
    </citation>
    <scope>NUCLEOTIDE SEQUENCE [LARGE SCALE GENOMIC DNA]</scope>
    <source>
        <strain evidence="3 4">ALL</strain>
    </source>
</reference>
<accession>A0A4U5P1A0</accession>
<evidence type="ECO:0000313" key="3">
    <source>
        <dbReference type="EMBL" id="TKR89570.1"/>
    </source>
</evidence>
<feature type="chain" id="PRO_5020706916" description="TIL domain-containing protein" evidence="2">
    <location>
        <begin position="16"/>
        <end position="126"/>
    </location>
</feature>
<keyword evidence="2" id="KW-0732">Signal</keyword>
<evidence type="ECO:0000256" key="1">
    <source>
        <dbReference type="ARBA" id="ARBA00022900"/>
    </source>
</evidence>
<dbReference type="Proteomes" id="UP000298663">
    <property type="component" value="Unassembled WGS sequence"/>
</dbReference>
<keyword evidence="1" id="KW-0646">Protease inhibitor</keyword>
<keyword evidence="1" id="KW-0722">Serine protease inhibitor</keyword>
<dbReference type="SUPFAM" id="SSF57567">
    <property type="entry name" value="Serine protease inhibitors"/>
    <property type="match status" value="1"/>
</dbReference>
<evidence type="ECO:0008006" key="5">
    <source>
        <dbReference type="Google" id="ProtNLM"/>
    </source>
</evidence>
<evidence type="ECO:0000256" key="2">
    <source>
        <dbReference type="SAM" id="SignalP"/>
    </source>
</evidence>
<reference evidence="3 4" key="1">
    <citation type="journal article" date="2015" name="Genome Biol.">
        <title>Comparative genomics of Steinernema reveals deeply conserved gene regulatory networks.</title>
        <authorList>
            <person name="Dillman A.R."/>
            <person name="Macchietto M."/>
            <person name="Porter C.F."/>
            <person name="Rogers A."/>
            <person name="Williams B."/>
            <person name="Antoshechkin I."/>
            <person name="Lee M.M."/>
            <person name="Goodwin Z."/>
            <person name="Lu X."/>
            <person name="Lewis E.E."/>
            <person name="Goodrich-Blair H."/>
            <person name="Stock S.P."/>
            <person name="Adams B.J."/>
            <person name="Sternberg P.W."/>
            <person name="Mortazavi A."/>
        </authorList>
    </citation>
    <scope>NUCLEOTIDE SEQUENCE [LARGE SCALE GENOMIC DNA]</scope>
    <source>
        <strain evidence="3 4">ALL</strain>
    </source>
</reference>
<evidence type="ECO:0000313" key="4">
    <source>
        <dbReference type="Proteomes" id="UP000298663"/>
    </source>
</evidence>
<name>A0A4U5P1A0_STECR</name>
<comment type="caution">
    <text evidence="3">The sequence shown here is derived from an EMBL/GenBank/DDBJ whole genome shotgun (WGS) entry which is preliminary data.</text>
</comment>
<organism evidence="3 4">
    <name type="scientific">Steinernema carpocapsae</name>
    <name type="common">Entomopathogenic nematode</name>
    <dbReference type="NCBI Taxonomy" id="34508"/>
    <lineage>
        <taxon>Eukaryota</taxon>
        <taxon>Metazoa</taxon>
        <taxon>Ecdysozoa</taxon>
        <taxon>Nematoda</taxon>
        <taxon>Chromadorea</taxon>
        <taxon>Rhabditida</taxon>
        <taxon>Tylenchina</taxon>
        <taxon>Panagrolaimomorpha</taxon>
        <taxon>Strongyloidoidea</taxon>
        <taxon>Steinernematidae</taxon>
        <taxon>Steinernema</taxon>
    </lineage>
</organism>